<dbReference type="GO" id="GO:0005524">
    <property type="term" value="F:ATP binding"/>
    <property type="evidence" value="ECO:0007669"/>
    <property type="project" value="UniProtKB-KW"/>
</dbReference>
<evidence type="ECO:0000256" key="8">
    <source>
        <dbReference type="ARBA" id="ARBA00022741"/>
    </source>
</evidence>
<keyword evidence="11 13" id="KW-1133">Transmembrane helix</keyword>
<dbReference type="Gene3D" id="1.10.287.130">
    <property type="match status" value="1"/>
</dbReference>
<dbReference type="Pfam" id="PF00672">
    <property type="entry name" value="HAMP"/>
    <property type="match status" value="1"/>
</dbReference>
<evidence type="ECO:0000256" key="12">
    <source>
        <dbReference type="ARBA" id="ARBA00023012"/>
    </source>
</evidence>
<keyword evidence="8" id="KW-0547">Nucleotide-binding</keyword>
<dbReference type="InterPro" id="IPR050980">
    <property type="entry name" value="2C_sensor_his_kinase"/>
</dbReference>
<dbReference type="KEGG" id="aym:YM304_38980"/>
<dbReference type="PANTHER" id="PTHR44936">
    <property type="entry name" value="SENSOR PROTEIN CREC"/>
    <property type="match status" value="1"/>
</dbReference>
<feature type="domain" description="HAMP" evidence="15">
    <location>
        <begin position="60"/>
        <end position="112"/>
    </location>
</feature>
<dbReference type="SUPFAM" id="SSF47384">
    <property type="entry name" value="Homodimeric domain of signal transducing histidine kinase"/>
    <property type="match status" value="1"/>
</dbReference>
<dbReference type="Gene3D" id="3.30.565.10">
    <property type="entry name" value="Histidine kinase-like ATPase, C-terminal domain"/>
    <property type="match status" value="1"/>
</dbReference>
<dbReference type="Pfam" id="PF02518">
    <property type="entry name" value="HATPase_c"/>
    <property type="match status" value="1"/>
</dbReference>
<feature type="transmembrane region" description="Helical" evidence="13">
    <location>
        <begin position="6"/>
        <end position="24"/>
    </location>
</feature>
<keyword evidence="9 16" id="KW-0418">Kinase</keyword>
<keyword evidence="10" id="KW-0067">ATP-binding</keyword>
<dbReference type="InterPro" id="IPR036097">
    <property type="entry name" value="HisK_dim/P_sf"/>
</dbReference>
<dbReference type="RefSeq" id="WP_015443459.1">
    <property type="nucleotide sequence ID" value="NC_020520.1"/>
</dbReference>
<dbReference type="Pfam" id="PF00512">
    <property type="entry name" value="HisKA"/>
    <property type="match status" value="1"/>
</dbReference>
<gene>
    <name evidence="16" type="ORF">YM304_38980</name>
</gene>
<comment type="subcellular location">
    <subcellularLocation>
        <location evidence="2">Cell membrane</location>
        <topology evidence="2">Multi-pass membrane protein</topology>
    </subcellularLocation>
</comment>
<dbReference type="PROSITE" id="PS50109">
    <property type="entry name" value="HIS_KIN"/>
    <property type="match status" value="1"/>
</dbReference>
<evidence type="ECO:0000256" key="6">
    <source>
        <dbReference type="ARBA" id="ARBA00022679"/>
    </source>
</evidence>
<dbReference type="InterPro" id="IPR003661">
    <property type="entry name" value="HisK_dim/P_dom"/>
</dbReference>
<dbReference type="CDD" id="cd00082">
    <property type="entry name" value="HisKA"/>
    <property type="match status" value="1"/>
</dbReference>
<evidence type="ECO:0000313" key="16">
    <source>
        <dbReference type="EMBL" id="BAN04212.1"/>
    </source>
</evidence>
<evidence type="ECO:0000256" key="4">
    <source>
        <dbReference type="ARBA" id="ARBA00022475"/>
    </source>
</evidence>
<dbReference type="SMART" id="SM00387">
    <property type="entry name" value="HATPase_c"/>
    <property type="match status" value="1"/>
</dbReference>
<organism evidence="16 17">
    <name type="scientific">Ilumatobacter coccineus (strain NBRC 103263 / KCTC 29153 / YM16-304)</name>
    <dbReference type="NCBI Taxonomy" id="1313172"/>
    <lineage>
        <taxon>Bacteria</taxon>
        <taxon>Bacillati</taxon>
        <taxon>Actinomycetota</taxon>
        <taxon>Acidimicrobiia</taxon>
        <taxon>Acidimicrobiales</taxon>
        <taxon>Ilumatobacteraceae</taxon>
        <taxon>Ilumatobacter</taxon>
    </lineage>
</organism>
<evidence type="ECO:0000256" key="7">
    <source>
        <dbReference type="ARBA" id="ARBA00022692"/>
    </source>
</evidence>
<dbReference type="AlphaFoldDB" id="A0A6C7EE22"/>
<evidence type="ECO:0000313" key="17">
    <source>
        <dbReference type="Proteomes" id="UP000011863"/>
    </source>
</evidence>
<evidence type="ECO:0000256" key="2">
    <source>
        <dbReference type="ARBA" id="ARBA00004651"/>
    </source>
</evidence>
<dbReference type="GO" id="GO:0005886">
    <property type="term" value="C:plasma membrane"/>
    <property type="evidence" value="ECO:0007669"/>
    <property type="project" value="UniProtKB-SubCell"/>
</dbReference>
<dbReference type="SMART" id="SM00304">
    <property type="entry name" value="HAMP"/>
    <property type="match status" value="1"/>
</dbReference>
<evidence type="ECO:0000256" key="1">
    <source>
        <dbReference type="ARBA" id="ARBA00000085"/>
    </source>
</evidence>
<dbReference type="PANTHER" id="PTHR44936:SF9">
    <property type="entry name" value="SENSOR PROTEIN CREC"/>
    <property type="match status" value="1"/>
</dbReference>
<feature type="transmembrane region" description="Helical" evidence="13">
    <location>
        <begin position="36"/>
        <end position="57"/>
    </location>
</feature>
<evidence type="ECO:0000256" key="5">
    <source>
        <dbReference type="ARBA" id="ARBA00022553"/>
    </source>
</evidence>
<keyword evidence="17" id="KW-1185">Reference proteome</keyword>
<evidence type="ECO:0000256" key="3">
    <source>
        <dbReference type="ARBA" id="ARBA00012438"/>
    </source>
</evidence>
<dbReference type="InterPro" id="IPR003660">
    <property type="entry name" value="HAMP_dom"/>
</dbReference>
<keyword evidence="5" id="KW-0597">Phosphoprotein</keyword>
<evidence type="ECO:0000256" key="13">
    <source>
        <dbReference type="SAM" id="Phobius"/>
    </source>
</evidence>
<dbReference type="GO" id="GO:0000155">
    <property type="term" value="F:phosphorelay sensor kinase activity"/>
    <property type="evidence" value="ECO:0007669"/>
    <property type="project" value="InterPro"/>
</dbReference>
<evidence type="ECO:0000256" key="10">
    <source>
        <dbReference type="ARBA" id="ARBA00022840"/>
    </source>
</evidence>
<keyword evidence="6 16" id="KW-0808">Transferase</keyword>
<dbReference type="Gene3D" id="6.10.340.10">
    <property type="match status" value="1"/>
</dbReference>
<proteinExistence type="predicted"/>
<keyword evidence="12" id="KW-0902">Two-component regulatory system</keyword>
<dbReference type="SMART" id="SM00388">
    <property type="entry name" value="HisKA"/>
    <property type="match status" value="1"/>
</dbReference>
<reference evidence="16 17" key="1">
    <citation type="journal article" date="2013" name="Int. J. Syst. Evol. Microbiol.">
        <title>Ilumatobacter nonamiense sp. nov. and Ilumatobacter coccineum sp. nov., isolated from seashore sand.</title>
        <authorList>
            <person name="Matsumoto A."/>
            <person name="Kasai H."/>
            <person name="Matsuo Y."/>
            <person name="Shizuri Y."/>
            <person name="Ichikawa N."/>
            <person name="Fujita N."/>
            <person name="Omura S."/>
            <person name="Takahashi Y."/>
        </authorList>
    </citation>
    <scope>NUCLEOTIDE SEQUENCE [LARGE SCALE GENOMIC DNA]</scope>
    <source>
        <strain evidence="17">NBRC 103263 / KCTC 29153 / YM16-304</strain>
    </source>
</reference>
<dbReference type="InterPro" id="IPR036890">
    <property type="entry name" value="HATPase_C_sf"/>
</dbReference>
<keyword evidence="4" id="KW-1003">Cell membrane</keyword>
<keyword evidence="13" id="KW-0472">Membrane</keyword>
<dbReference type="InterPro" id="IPR003594">
    <property type="entry name" value="HATPase_dom"/>
</dbReference>
<dbReference type="SUPFAM" id="SSF158472">
    <property type="entry name" value="HAMP domain-like"/>
    <property type="match status" value="1"/>
</dbReference>
<comment type="catalytic activity">
    <reaction evidence="1">
        <text>ATP + protein L-histidine = ADP + protein N-phospho-L-histidine.</text>
        <dbReference type="EC" id="2.7.13.3"/>
    </reaction>
</comment>
<dbReference type="CDD" id="cd06225">
    <property type="entry name" value="HAMP"/>
    <property type="match status" value="1"/>
</dbReference>
<protein>
    <recommendedName>
        <fullName evidence="3">histidine kinase</fullName>
        <ecNumber evidence="3">2.7.13.3</ecNumber>
    </recommendedName>
</protein>
<dbReference type="SUPFAM" id="SSF55874">
    <property type="entry name" value="ATPase domain of HSP90 chaperone/DNA topoisomerase II/histidine kinase"/>
    <property type="match status" value="1"/>
</dbReference>
<name>A0A6C7EE22_ILUCY</name>
<dbReference type="EC" id="2.7.13.3" evidence="3"/>
<dbReference type="PROSITE" id="PS50885">
    <property type="entry name" value="HAMP"/>
    <property type="match status" value="1"/>
</dbReference>
<evidence type="ECO:0000259" key="15">
    <source>
        <dbReference type="PROSITE" id="PS50885"/>
    </source>
</evidence>
<dbReference type="EMBL" id="AP012057">
    <property type="protein sequence ID" value="BAN04212.1"/>
    <property type="molecule type" value="Genomic_DNA"/>
</dbReference>
<accession>A0A6C7EE22</accession>
<dbReference type="InterPro" id="IPR005467">
    <property type="entry name" value="His_kinase_dom"/>
</dbReference>
<sequence>MVLSTLAVVVVVMAVLLAPVFLVVNTAAEPEEQNGLFGRIAVIAVFALCAAAALAAVQARQLARPLERLARSAGRVGDGDFTTPAAASGIDEIDDIARSLRLSASRVDRMLEAERSFTADATHQLRTGLTGIAIRLELLERHADPDVANEAKAILDQTHDLNSTLDELLTVARKGSTGERAVVDLVDIVDHHVDDWRSRFESQRRQIVVTTGVTGAVQATPGLVGQIVNVLLENALRHGAGTVAILVQRGSIIVEDEGLGVVDDDVAGLFERPTDHQAAHGRGLALARRLAESDGGRLELTRRRPAEFTLTYVAAG</sequence>
<dbReference type="Proteomes" id="UP000011863">
    <property type="component" value="Chromosome"/>
</dbReference>
<keyword evidence="7 13" id="KW-0812">Transmembrane</keyword>
<evidence type="ECO:0000259" key="14">
    <source>
        <dbReference type="PROSITE" id="PS50109"/>
    </source>
</evidence>
<evidence type="ECO:0000256" key="9">
    <source>
        <dbReference type="ARBA" id="ARBA00022777"/>
    </source>
</evidence>
<evidence type="ECO:0000256" key="11">
    <source>
        <dbReference type="ARBA" id="ARBA00022989"/>
    </source>
</evidence>
<feature type="domain" description="Histidine kinase" evidence="14">
    <location>
        <begin position="120"/>
        <end position="316"/>
    </location>
</feature>